<keyword evidence="8 9" id="KW-0472">Membrane</keyword>
<evidence type="ECO:0000256" key="9">
    <source>
        <dbReference type="SAM" id="Phobius"/>
    </source>
</evidence>
<dbReference type="Proteomes" id="UP000310263">
    <property type="component" value="Unassembled WGS sequence"/>
</dbReference>
<dbReference type="OrthoDB" id="3185611at2"/>
<feature type="transmembrane region" description="Helical" evidence="9">
    <location>
        <begin position="135"/>
        <end position="156"/>
    </location>
</feature>
<evidence type="ECO:0000256" key="2">
    <source>
        <dbReference type="ARBA" id="ARBA00022448"/>
    </source>
</evidence>
<dbReference type="InterPro" id="IPR004684">
    <property type="entry name" value="2keto-3dGluconate_permease"/>
</dbReference>
<dbReference type="GO" id="GO:0015649">
    <property type="term" value="F:2-keto-3-deoxygluconate:proton symporter activity"/>
    <property type="evidence" value="ECO:0007669"/>
    <property type="project" value="InterPro"/>
</dbReference>
<evidence type="ECO:0008006" key="12">
    <source>
        <dbReference type="Google" id="ProtNLM"/>
    </source>
</evidence>
<keyword evidence="5 9" id="KW-0812">Transmembrane</keyword>
<evidence type="ECO:0000256" key="6">
    <source>
        <dbReference type="ARBA" id="ARBA00022847"/>
    </source>
</evidence>
<evidence type="ECO:0000256" key="5">
    <source>
        <dbReference type="ARBA" id="ARBA00022692"/>
    </source>
</evidence>
<evidence type="ECO:0000256" key="3">
    <source>
        <dbReference type="ARBA" id="ARBA00022475"/>
    </source>
</evidence>
<feature type="transmembrane region" description="Helical" evidence="9">
    <location>
        <begin position="195"/>
        <end position="213"/>
    </location>
</feature>
<evidence type="ECO:0000313" key="11">
    <source>
        <dbReference type="Proteomes" id="UP000310263"/>
    </source>
</evidence>
<feature type="transmembrane region" description="Helical" evidence="9">
    <location>
        <begin position="12"/>
        <end position="33"/>
    </location>
</feature>
<proteinExistence type="inferred from homology"/>
<dbReference type="EMBL" id="SRYE01000004">
    <property type="protein sequence ID" value="TGY61662.1"/>
    <property type="molecule type" value="Genomic_DNA"/>
</dbReference>
<dbReference type="RefSeq" id="WP_136012795.1">
    <property type="nucleotide sequence ID" value="NZ_SRYE01000004.1"/>
</dbReference>
<keyword evidence="4" id="KW-0762">Sugar transport</keyword>
<name>A0A4S2F053_9ACTN</name>
<accession>A0A4S2F053</accession>
<feature type="transmembrane region" description="Helical" evidence="9">
    <location>
        <begin position="77"/>
        <end position="97"/>
    </location>
</feature>
<reference evidence="10 11" key="1">
    <citation type="submission" date="2019-04" db="EMBL/GenBank/DDBJ databases">
        <title>Microbes associate with the intestines of laboratory mice.</title>
        <authorList>
            <person name="Navarre W."/>
            <person name="Wong E."/>
            <person name="Huang K."/>
            <person name="Tropini C."/>
            <person name="Ng K."/>
            <person name="Yu B."/>
        </authorList>
    </citation>
    <scope>NUCLEOTIDE SEQUENCE [LARGE SCALE GENOMIC DNA]</scope>
    <source>
        <strain evidence="10 11">NM07_P-09</strain>
    </source>
</reference>
<comment type="caution">
    <text evidence="10">The sequence shown here is derived from an EMBL/GenBank/DDBJ whole genome shotgun (WGS) entry which is preliminary data.</text>
</comment>
<feature type="transmembrane region" description="Helical" evidence="9">
    <location>
        <begin position="219"/>
        <end position="240"/>
    </location>
</feature>
<keyword evidence="11" id="KW-1185">Reference proteome</keyword>
<gene>
    <name evidence="10" type="ORF">E5334_06545</name>
</gene>
<feature type="transmembrane region" description="Helical" evidence="9">
    <location>
        <begin position="45"/>
        <end position="65"/>
    </location>
</feature>
<feature type="transmembrane region" description="Helical" evidence="9">
    <location>
        <begin position="103"/>
        <end position="123"/>
    </location>
</feature>
<evidence type="ECO:0000256" key="8">
    <source>
        <dbReference type="ARBA" id="ARBA00023136"/>
    </source>
</evidence>
<keyword evidence="3" id="KW-1003">Cell membrane</keyword>
<dbReference type="GO" id="GO:0016020">
    <property type="term" value="C:membrane"/>
    <property type="evidence" value="ECO:0007669"/>
    <property type="project" value="InterPro"/>
</dbReference>
<dbReference type="AlphaFoldDB" id="A0A4S2F053"/>
<evidence type="ECO:0000256" key="4">
    <source>
        <dbReference type="ARBA" id="ARBA00022597"/>
    </source>
</evidence>
<evidence type="ECO:0000313" key="10">
    <source>
        <dbReference type="EMBL" id="TGY61662.1"/>
    </source>
</evidence>
<keyword evidence="7 9" id="KW-1133">Transmembrane helix</keyword>
<organism evidence="10 11">
    <name type="scientific">Muricaecibacterium torontonense</name>
    <dbReference type="NCBI Taxonomy" id="3032871"/>
    <lineage>
        <taxon>Bacteria</taxon>
        <taxon>Bacillati</taxon>
        <taxon>Actinomycetota</taxon>
        <taxon>Coriobacteriia</taxon>
        <taxon>Coriobacteriales</taxon>
        <taxon>Atopobiaceae</taxon>
        <taxon>Muricaecibacterium</taxon>
    </lineage>
</organism>
<dbReference type="Pfam" id="PF03812">
    <property type="entry name" value="KdgT"/>
    <property type="match status" value="1"/>
</dbReference>
<keyword evidence="6" id="KW-0769">Symport</keyword>
<comment type="similarity">
    <text evidence="1">Belongs to the KdgT transporter family.</text>
</comment>
<feature type="transmembrane region" description="Helical" evidence="9">
    <location>
        <begin position="252"/>
        <end position="275"/>
    </location>
</feature>
<protein>
    <recommendedName>
        <fullName evidence="12">2-keto-3-deoxygluconate permease</fullName>
    </recommendedName>
</protein>
<sequence length="341" mass="36202">MKLLRTIQKVPAGILLVPTIIGALIHTFCPQILEIGDPTQSMFTAAGMQLCIGLLLFFTGTQLSLSQLGLVAKKGLPFLLVKYGVAYGAALLFLSLFGQAGLLGVSFLAFAIAITSCNGALYMGIIEPYGNSVDYALFGILMMFSMPVLPMVLLNSANGGDINWMSIVSLLVPFIFGIVLGNIDPAIRDLFKSGNNCVLPFIGFQFGAVINLAEAAKQIPQGILLTVLFYVISIVPLYFFDRKVLHGGGYASVASCSVAGVALSIPMMAASAAGIYEPFVADAVSQLAMIMFVTTFATPYITKFFIQKNHVKTNAEIAAEAASQGDKVTPLSVDELSEEAV</sequence>
<feature type="transmembrane region" description="Helical" evidence="9">
    <location>
        <begin position="287"/>
        <end position="306"/>
    </location>
</feature>
<evidence type="ECO:0000256" key="7">
    <source>
        <dbReference type="ARBA" id="ARBA00022989"/>
    </source>
</evidence>
<evidence type="ECO:0000256" key="1">
    <source>
        <dbReference type="ARBA" id="ARBA00006430"/>
    </source>
</evidence>
<keyword evidence="2" id="KW-0813">Transport</keyword>
<feature type="transmembrane region" description="Helical" evidence="9">
    <location>
        <begin position="162"/>
        <end position="183"/>
    </location>
</feature>